<dbReference type="PANTHER" id="PTHR43194:SF2">
    <property type="entry name" value="PEROXISOMAL MEMBRANE PROTEIN LPX1"/>
    <property type="match status" value="1"/>
</dbReference>
<keyword evidence="2" id="KW-0378">Hydrolase</keyword>
<evidence type="ECO:0000313" key="3">
    <source>
        <dbReference type="Proteomes" id="UP000595349"/>
    </source>
</evidence>
<evidence type="ECO:0000313" key="2">
    <source>
        <dbReference type="EMBL" id="QQK80053.1"/>
    </source>
</evidence>
<dbReference type="KEGG" id="scib:HUG20_09235"/>
<dbReference type="GO" id="GO:0016787">
    <property type="term" value="F:hydrolase activity"/>
    <property type="evidence" value="ECO:0007669"/>
    <property type="project" value="UniProtKB-KW"/>
</dbReference>
<dbReference type="Gene3D" id="3.40.50.1820">
    <property type="entry name" value="alpha/beta hydrolase"/>
    <property type="match status" value="1"/>
</dbReference>
<dbReference type="SUPFAM" id="SSF53474">
    <property type="entry name" value="alpha/beta-Hydrolases"/>
    <property type="match status" value="1"/>
</dbReference>
<dbReference type="InterPro" id="IPR000073">
    <property type="entry name" value="AB_hydrolase_1"/>
</dbReference>
<dbReference type="Pfam" id="PF00561">
    <property type="entry name" value="Abhydrolase_1"/>
    <property type="match status" value="1"/>
</dbReference>
<dbReference type="InterPro" id="IPR029058">
    <property type="entry name" value="AB_hydrolase_fold"/>
</dbReference>
<dbReference type="EMBL" id="CP054706">
    <property type="protein sequence ID" value="QQK80053.1"/>
    <property type="molecule type" value="Genomic_DNA"/>
</dbReference>
<keyword evidence="3" id="KW-1185">Reference proteome</keyword>
<reference evidence="2 3" key="1">
    <citation type="submission" date="2020-06" db="EMBL/GenBank/DDBJ databases">
        <title>Genomic analysis of Salicibibacter sp. NKC21-4.</title>
        <authorList>
            <person name="Oh Y.J."/>
        </authorList>
    </citation>
    <scope>NUCLEOTIDE SEQUENCE [LARGE SCALE GENOMIC DNA]</scope>
    <source>
        <strain evidence="2 3">NKC21-4</strain>
    </source>
</reference>
<gene>
    <name evidence="2" type="ORF">HUG20_09235</name>
</gene>
<dbReference type="PANTHER" id="PTHR43194">
    <property type="entry name" value="HYDROLASE ALPHA/BETA FOLD FAMILY"/>
    <property type="match status" value="1"/>
</dbReference>
<accession>A0A7T6ZAR2</accession>
<feature type="domain" description="AB hydrolase-1" evidence="1">
    <location>
        <begin position="61"/>
        <end position="97"/>
    </location>
</feature>
<dbReference type="AlphaFoldDB" id="A0A7T6ZAR2"/>
<dbReference type="RefSeq" id="WP_200090227.1">
    <property type="nucleotide sequence ID" value="NZ_CP054706.1"/>
</dbReference>
<proteinExistence type="predicted"/>
<dbReference type="Proteomes" id="UP000595349">
    <property type="component" value="Chromosome"/>
</dbReference>
<organism evidence="2 3">
    <name type="scientific">Salicibibacter cibi</name>
    <dbReference type="NCBI Taxonomy" id="2743001"/>
    <lineage>
        <taxon>Bacteria</taxon>
        <taxon>Bacillati</taxon>
        <taxon>Bacillota</taxon>
        <taxon>Bacilli</taxon>
        <taxon>Bacillales</taxon>
        <taxon>Bacillaceae</taxon>
        <taxon>Salicibibacter</taxon>
    </lineage>
</organism>
<protein>
    <submittedName>
        <fullName evidence="2">Alpha/beta hydrolase</fullName>
    </submittedName>
</protein>
<dbReference type="InterPro" id="IPR050228">
    <property type="entry name" value="Carboxylesterase_BioH"/>
</dbReference>
<evidence type="ECO:0000259" key="1">
    <source>
        <dbReference type="Pfam" id="PF00561"/>
    </source>
</evidence>
<sequence>MHYIFVHGLGQEASSWNSTINSLKLNSNITSCPNLFSLLGTSEPTYQNLYRLFYEYCEGIKEPIHLCGISLGAILSLNYAIDRPDRVDSLVLIGAQYKSPKLLLNFQNVIFYVMPASVFSKVGSDKETFIKLTGSMKELNFTHELANIQCDTLVICGEKDFANKRASKYLSNHIKNANSVMIQDAGHELNKEHSAKLSAILDDFWDGNRLLSL</sequence>
<name>A0A7T6ZAR2_9BACI</name>